<proteinExistence type="predicted"/>
<keyword evidence="4" id="KW-1185">Reference proteome</keyword>
<accession>A0ABV5G057</accession>
<dbReference type="InterPro" id="IPR011089">
    <property type="entry name" value="GmrSD_C"/>
</dbReference>
<comment type="caution">
    <text evidence="3">The sequence shown here is derived from an EMBL/GenBank/DDBJ whole genome shotgun (WGS) entry which is preliminary data.</text>
</comment>
<dbReference type="Pfam" id="PF07510">
    <property type="entry name" value="GmrSD_C"/>
    <property type="match status" value="1"/>
</dbReference>
<dbReference type="PANTHER" id="PTHR35149:SF2">
    <property type="entry name" value="DUF262 DOMAIN-CONTAINING PROTEIN"/>
    <property type="match status" value="1"/>
</dbReference>
<reference evidence="3 4" key="1">
    <citation type="submission" date="2024-09" db="EMBL/GenBank/DDBJ databases">
        <authorList>
            <person name="Sun Q."/>
            <person name="Mori K."/>
        </authorList>
    </citation>
    <scope>NUCLEOTIDE SEQUENCE [LARGE SCALE GENOMIC DNA]</scope>
    <source>
        <strain evidence="3 4">CCM 7609</strain>
    </source>
</reference>
<sequence length="260" mass="29340">MEVRSALATESVYRRYPRARMRMILESAENFYRSETHQPQVERNRLPIEHVLPQSWQESWPAGTPEEVEARSSRVHRLGNLTLLTQSLNSKVSNAAWDIKRKALLQHNTLTLTGRILSETENSGWDETLIDRRTDELIGTLLQVWPTPYGHQGTVVDPQAKSVEGIDLRHLIDAGVLSVGETLHSTHRDFPGSTATVLDGGKLEVQGKTYASPSAAAKSLRKRATNGWYFWAIRDGQRLMNVRAEFIAQRQLPPTLPIAE</sequence>
<organism evidence="3 4">
    <name type="scientific">Citricoccus parietis</name>
    <dbReference type="NCBI Taxonomy" id="592307"/>
    <lineage>
        <taxon>Bacteria</taxon>
        <taxon>Bacillati</taxon>
        <taxon>Actinomycetota</taxon>
        <taxon>Actinomycetes</taxon>
        <taxon>Micrococcales</taxon>
        <taxon>Micrococcaceae</taxon>
        <taxon>Citricoccus</taxon>
    </lineage>
</organism>
<evidence type="ECO:0000259" key="2">
    <source>
        <dbReference type="Pfam" id="PF18755"/>
    </source>
</evidence>
<dbReference type="Pfam" id="PF18755">
    <property type="entry name" value="RAMA"/>
    <property type="match status" value="1"/>
</dbReference>
<evidence type="ECO:0000259" key="1">
    <source>
        <dbReference type="Pfam" id="PF07510"/>
    </source>
</evidence>
<evidence type="ECO:0000313" key="3">
    <source>
        <dbReference type="EMBL" id="MFB9072299.1"/>
    </source>
</evidence>
<gene>
    <name evidence="3" type="ORF">ACFFX0_14255</name>
</gene>
<feature type="domain" description="GmrSD restriction endonucleases C-terminal" evidence="1">
    <location>
        <begin position="7"/>
        <end position="138"/>
    </location>
</feature>
<dbReference type="PANTHER" id="PTHR35149">
    <property type="entry name" value="SLL5132 PROTEIN"/>
    <property type="match status" value="1"/>
</dbReference>
<evidence type="ECO:0000313" key="4">
    <source>
        <dbReference type="Proteomes" id="UP001589575"/>
    </source>
</evidence>
<dbReference type="InterPro" id="IPR040843">
    <property type="entry name" value="RAMA"/>
</dbReference>
<name>A0ABV5G057_9MICC</name>
<dbReference type="Proteomes" id="UP001589575">
    <property type="component" value="Unassembled WGS sequence"/>
</dbReference>
<dbReference type="EMBL" id="JBHMFI010000001">
    <property type="protein sequence ID" value="MFB9072299.1"/>
    <property type="molecule type" value="Genomic_DNA"/>
</dbReference>
<protein>
    <submittedName>
        <fullName evidence="3">DUF1524 domain-containing protein</fullName>
    </submittedName>
</protein>
<feature type="domain" description="RAMA" evidence="2">
    <location>
        <begin position="160"/>
        <end position="251"/>
    </location>
</feature>